<proteinExistence type="predicted"/>
<protein>
    <submittedName>
        <fullName evidence="4">ATP-dependent DNA helicase RecG</fullName>
    </submittedName>
</protein>
<dbReference type="Gene3D" id="2.40.50.140">
    <property type="entry name" value="Nucleic acid-binding proteins"/>
    <property type="match status" value="1"/>
</dbReference>
<dbReference type="GO" id="GO:0016787">
    <property type="term" value="F:hydrolase activity"/>
    <property type="evidence" value="ECO:0007669"/>
    <property type="project" value="UniProtKB-KW"/>
</dbReference>
<organism evidence="4 5">
    <name type="scientific">Candidatus Azambacteria bacterium GW2011_GWA1_42_19</name>
    <dbReference type="NCBI Taxonomy" id="1618609"/>
    <lineage>
        <taxon>Bacteria</taxon>
        <taxon>Candidatus Azamiibacteriota</taxon>
    </lineage>
</organism>
<evidence type="ECO:0000313" key="5">
    <source>
        <dbReference type="Proteomes" id="UP000034951"/>
    </source>
</evidence>
<dbReference type="SUPFAM" id="SSF50249">
    <property type="entry name" value="Nucleic acid-binding proteins"/>
    <property type="match status" value="1"/>
</dbReference>
<dbReference type="CDD" id="cd04488">
    <property type="entry name" value="RecG_wedge_OBF"/>
    <property type="match status" value="1"/>
</dbReference>
<evidence type="ECO:0000256" key="2">
    <source>
        <dbReference type="ARBA" id="ARBA00022806"/>
    </source>
</evidence>
<dbReference type="EMBL" id="LCDE01000033">
    <property type="protein sequence ID" value="KKS45108.1"/>
    <property type="molecule type" value="Genomic_DNA"/>
</dbReference>
<evidence type="ECO:0000259" key="3">
    <source>
        <dbReference type="Pfam" id="PF17191"/>
    </source>
</evidence>
<reference evidence="4 5" key="1">
    <citation type="journal article" date="2015" name="Nature">
        <title>rRNA introns, odd ribosomes, and small enigmatic genomes across a large radiation of phyla.</title>
        <authorList>
            <person name="Brown C.T."/>
            <person name="Hug L.A."/>
            <person name="Thomas B.C."/>
            <person name="Sharon I."/>
            <person name="Castelle C.J."/>
            <person name="Singh A."/>
            <person name="Wilkins M.J."/>
            <person name="Williams K.H."/>
            <person name="Banfield J.F."/>
        </authorList>
    </citation>
    <scope>NUCLEOTIDE SEQUENCE [LARGE SCALE GENOMIC DNA]</scope>
</reference>
<feature type="domain" description="RecG wedge" evidence="3">
    <location>
        <begin position="7"/>
        <end position="135"/>
    </location>
</feature>
<dbReference type="PANTHER" id="PTHR47964:SF1">
    <property type="entry name" value="ATP-DEPENDENT DNA HELICASE HOMOLOG RECG, CHLOROPLASTIC"/>
    <property type="match status" value="1"/>
</dbReference>
<comment type="caution">
    <text evidence="4">The sequence shown here is derived from an EMBL/GenBank/DDBJ whole genome shotgun (WGS) entry which is preliminary data.</text>
</comment>
<gene>
    <name evidence="4" type="ORF">UV10_C0033G0004</name>
</gene>
<keyword evidence="2 4" id="KW-0547">Nucleotide-binding</keyword>
<dbReference type="AlphaFoldDB" id="A0A0G1C669"/>
<dbReference type="PANTHER" id="PTHR47964">
    <property type="entry name" value="ATP-DEPENDENT DNA HELICASE HOMOLOG RECG, CHLOROPLASTIC"/>
    <property type="match status" value="1"/>
</dbReference>
<dbReference type="Pfam" id="PF17191">
    <property type="entry name" value="RecG_wedge"/>
    <property type="match status" value="1"/>
</dbReference>
<name>A0A0G1C669_9BACT</name>
<keyword evidence="1" id="KW-0378">Hydrolase</keyword>
<keyword evidence="2 4" id="KW-0347">Helicase</keyword>
<evidence type="ECO:0000313" key="4">
    <source>
        <dbReference type="EMBL" id="KKS45108.1"/>
    </source>
</evidence>
<dbReference type="GO" id="GO:0003678">
    <property type="term" value="F:DNA helicase activity"/>
    <property type="evidence" value="ECO:0007669"/>
    <property type="project" value="TreeGrafter"/>
</dbReference>
<sequence>MKLTDPITTVSGVGTIMAGKLAKLGITSVFDLLYHLPFRYEDRRQISLARTVQVGETVTLVGHISAVKNIFTKNGKRLQEAVFTDSSGSLSVIWFNQTFLSRVFTAGDPVSLYGKVDFFSRKPTLISPQYEKISGIAGNEGIGHLQMVKI</sequence>
<dbReference type="Proteomes" id="UP000034951">
    <property type="component" value="Unassembled WGS sequence"/>
</dbReference>
<dbReference type="InterPro" id="IPR047112">
    <property type="entry name" value="RecG/Mfd"/>
</dbReference>
<keyword evidence="2 4" id="KW-0067">ATP-binding</keyword>
<dbReference type="GO" id="GO:0006281">
    <property type="term" value="P:DNA repair"/>
    <property type="evidence" value="ECO:0007669"/>
    <property type="project" value="InterPro"/>
</dbReference>
<dbReference type="InterPro" id="IPR012340">
    <property type="entry name" value="NA-bd_OB-fold"/>
</dbReference>
<accession>A0A0G1C669</accession>
<dbReference type="InterPro" id="IPR033454">
    <property type="entry name" value="RecG_wedge"/>
</dbReference>
<evidence type="ECO:0000256" key="1">
    <source>
        <dbReference type="ARBA" id="ARBA00022801"/>
    </source>
</evidence>